<evidence type="ECO:0000313" key="3">
    <source>
        <dbReference type="Proteomes" id="UP000461730"/>
    </source>
</evidence>
<accession>A0A7K1UBL5</accession>
<protein>
    <submittedName>
        <fullName evidence="2">Uncharacterized protein</fullName>
    </submittedName>
</protein>
<dbReference type="Proteomes" id="UP000461730">
    <property type="component" value="Unassembled WGS sequence"/>
</dbReference>
<keyword evidence="1" id="KW-1133">Transmembrane helix</keyword>
<dbReference type="EMBL" id="WRXN01000016">
    <property type="protein sequence ID" value="MVT11782.1"/>
    <property type="molecule type" value="Genomic_DNA"/>
</dbReference>
<comment type="caution">
    <text evidence="2">The sequence shown here is derived from an EMBL/GenBank/DDBJ whole genome shotgun (WGS) entry which is preliminary data.</text>
</comment>
<keyword evidence="1" id="KW-0472">Membrane</keyword>
<keyword evidence="1" id="KW-0812">Transmembrane</keyword>
<evidence type="ECO:0000256" key="1">
    <source>
        <dbReference type="SAM" id="Phobius"/>
    </source>
</evidence>
<sequence length="131" mass="15276">MTDTTKQSLYDTIASNREDIASIGGGIILVKLAENLPDSNIYKSWLIILAPPFTLLLKSILSTTVNNFRYYLRKRKQHRTQLSAIQRIDMLLKDAYISNEKKEDLKEIRQQVQLSAVKELIMELKETFTWW</sequence>
<gene>
    <name evidence="2" type="ORF">GO493_26195</name>
</gene>
<evidence type="ECO:0000313" key="2">
    <source>
        <dbReference type="EMBL" id="MVT11782.1"/>
    </source>
</evidence>
<organism evidence="2 3">
    <name type="scientific">Chitinophaga tropicalis</name>
    <dbReference type="NCBI Taxonomy" id="2683588"/>
    <lineage>
        <taxon>Bacteria</taxon>
        <taxon>Pseudomonadati</taxon>
        <taxon>Bacteroidota</taxon>
        <taxon>Chitinophagia</taxon>
        <taxon>Chitinophagales</taxon>
        <taxon>Chitinophagaceae</taxon>
        <taxon>Chitinophaga</taxon>
    </lineage>
</organism>
<dbReference type="RefSeq" id="WP_157309204.1">
    <property type="nucleotide sequence ID" value="NZ_WRXN01000016.1"/>
</dbReference>
<feature type="transmembrane region" description="Helical" evidence="1">
    <location>
        <begin position="45"/>
        <end position="68"/>
    </location>
</feature>
<dbReference type="AlphaFoldDB" id="A0A7K1UBL5"/>
<keyword evidence="3" id="KW-1185">Reference proteome</keyword>
<name>A0A7K1UBL5_9BACT</name>
<reference evidence="2 3" key="1">
    <citation type="submission" date="2019-12" db="EMBL/GenBank/DDBJ databases">
        <title>Chitinophaga sp. strain ysch24 (GDMCC 1.1355), whole genome shotgun sequence.</title>
        <authorList>
            <person name="Zhang X."/>
        </authorList>
    </citation>
    <scope>NUCLEOTIDE SEQUENCE [LARGE SCALE GENOMIC DNA]</scope>
    <source>
        <strain evidence="3">ysch24</strain>
    </source>
</reference>
<proteinExistence type="predicted"/>